<accession>A0A563TZK7</accession>
<organism evidence="1 2">
    <name type="scientific">Mucilaginibacter pallidiroseus</name>
    <dbReference type="NCBI Taxonomy" id="2599295"/>
    <lineage>
        <taxon>Bacteria</taxon>
        <taxon>Pseudomonadati</taxon>
        <taxon>Bacteroidota</taxon>
        <taxon>Sphingobacteriia</taxon>
        <taxon>Sphingobacteriales</taxon>
        <taxon>Sphingobacteriaceae</taxon>
        <taxon>Mucilaginibacter</taxon>
    </lineage>
</organism>
<dbReference type="PROSITE" id="PS51257">
    <property type="entry name" value="PROKAR_LIPOPROTEIN"/>
    <property type="match status" value="1"/>
</dbReference>
<proteinExistence type="predicted"/>
<dbReference type="RefSeq" id="WP_146383342.1">
    <property type="nucleotide sequence ID" value="NZ_VOEJ01000010.1"/>
</dbReference>
<reference evidence="1 2" key="1">
    <citation type="submission" date="2019-07" db="EMBL/GenBank/DDBJ databases">
        <authorList>
            <person name="Kim J."/>
        </authorList>
    </citation>
    <scope>NUCLEOTIDE SEQUENCE [LARGE SCALE GENOMIC DNA]</scope>
    <source>
        <strain evidence="2">dk17</strain>
    </source>
</reference>
<dbReference type="EMBL" id="VOEJ01000010">
    <property type="protein sequence ID" value="TWR24815.1"/>
    <property type="molecule type" value="Genomic_DNA"/>
</dbReference>
<dbReference type="InterPro" id="IPR032168">
    <property type="entry name" value="DUF5004"/>
</dbReference>
<name>A0A563TZK7_9SPHI</name>
<keyword evidence="2" id="KW-1185">Reference proteome</keyword>
<evidence type="ECO:0000313" key="2">
    <source>
        <dbReference type="Proteomes" id="UP000320042"/>
    </source>
</evidence>
<dbReference type="OrthoDB" id="1467887at2"/>
<dbReference type="AlphaFoldDB" id="A0A563TZK7"/>
<sequence length="160" mass="17692">MFINHTKHKAASYRNKLCMLISACSLLLAVSCKTEHLVPNAKEAVKDINGTWSITSATLNGSELLSLPDAMTHLSAFNITFADGKYTLSNPVPFIVSTDGEYVFNDPQYPLDITFKATGAAKEAKSSFVFPVVEGKRRITLTFSPGCDRNIYKYTFKKIN</sequence>
<evidence type="ECO:0000313" key="1">
    <source>
        <dbReference type="EMBL" id="TWR24815.1"/>
    </source>
</evidence>
<dbReference type="Pfam" id="PF16395">
    <property type="entry name" value="DUF5004"/>
    <property type="match status" value="1"/>
</dbReference>
<dbReference type="Proteomes" id="UP000320042">
    <property type="component" value="Unassembled WGS sequence"/>
</dbReference>
<gene>
    <name evidence="1" type="ORF">FPZ43_18135</name>
</gene>
<protein>
    <submittedName>
        <fullName evidence="1">DUF5004 domain-containing protein</fullName>
    </submittedName>
</protein>
<comment type="caution">
    <text evidence="1">The sequence shown here is derived from an EMBL/GenBank/DDBJ whole genome shotgun (WGS) entry which is preliminary data.</text>
</comment>